<gene>
    <name evidence="1" type="ORF">MA16_Dca010462</name>
</gene>
<evidence type="ECO:0000313" key="2">
    <source>
        <dbReference type="Proteomes" id="UP000233837"/>
    </source>
</evidence>
<keyword evidence="2" id="KW-1185">Reference proteome</keyword>
<protein>
    <submittedName>
        <fullName evidence="1">Uncharacterized protein</fullName>
    </submittedName>
</protein>
<proteinExistence type="predicted"/>
<dbReference type="Proteomes" id="UP000233837">
    <property type="component" value="Unassembled WGS sequence"/>
</dbReference>
<dbReference type="EMBL" id="KZ501978">
    <property type="protein sequence ID" value="PKU85303.1"/>
    <property type="molecule type" value="Genomic_DNA"/>
</dbReference>
<reference evidence="1 2" key="2">
    <citation type="journal article" date="2017" name="Nature">
        <title>The Apostasia genome and the evolution of orchids.</title>
        <authorList>
            <person name="Zhang G.Q."/>
            <person name="Liu K.W."/>
            <person name="Li Z."/>
            <person name="Lohaus R."/>
            <person name="Hsiao Y.Y."/>
            <person name="Niu S.C."/>
            <person name="Wang J.Y."/>
            <person name="Lin Y.C."/>
            <person name="Xu Q."/>
            <person name="Chen L.J."/>
            <person name="Yoshida K."/>
            <person name="Fujiwara S."/>
            <person name="Wang Z.W."/>
            <person name="Zhang Y.Q."/>
            <person name="Mitsuda N."/>
            <person name="Wang M."/>
            <person name="Liu G.H."/>
            <person name="Pecoraro L."/>
            <person name="Huang H.X."/>
            <person name="Xiao X.J."/>
            <person name="Lin M."/>
            <person name="Wu X.Y."/>
            <person name="Wu W.L."/>
            <person name="Chen Y.Y."/>
            <person name="Chang S.B."/>
            <person name="Sakamoto S."/>
            <person name="Ohme-Takagi M."/>
            <person name="Yagi M."/>
            <person name="Zeng S.J."/>
            <person name="Shen C.Y."/>
            <person name="Yeh C.M."/>
            <person name="Luo Y.B."/>
            <person name="Tsai W.C."/>
            <person name="Van de Peer Y."/>
            <person name="Liu Z.J."/>
        </authorList>
    </citation>
    <scope>NUCLEOTIDE SEQUENCE [LARGE SCALE GENOMIC DNA]</scope>
    <source>
        <tissue evidence="1">The whole plant</tissue>
    </source>
</reference>
<evidence type="ECO:0000313" key="1">
    <source>
        <dbReference type="EMBL" id="PKU85303.1"/>
    </source>
</evidence>
<reference evidence="1 2" key="1">
    <citation type="journal article" date="2016" name="Sci. Rep.">
        <title>The Dendrobium catenatum Lindl. genome sequence provides insights into polysaccharide synthase, floral development and adaptive evolution.</title>
        <authorList>
            <person name="Zhang G.Q."/>
            <person name="Xu Q."/>
            <person name="Bian C."/>
            <person name="Tsai W.C."/>
            <person name="Yeh C.M."/>
            <person name="Liu K.W."/>
            <person name="Yoshida K."/>
            <person name="Zhang L.S."/>
            <person name="Chang S.B."/>
            <person name="Chen F."/>
            <person name="Shi Y."/>
            <person name="Su Y.Y."/>
            <person name="Zhang Y.Q."/>
            <person name="Chen L.J."/>
            <person name="Yin Y."/>
            <person name="Lin M."/>
            <person name="Huang H."/>
            <person name="Deng H."/>
            <person name="Wang Z.W."/>
            <person name="Zhu S.L."/>
            <person name="Zhao X."/>
            <person name="Deng C."/>
            <person name="Niu S.C."/>
            <person name="Huang J."/>
            <person name="Wang M."/>
            <person name="Liu G.H."/>
            <person name="Yang H.J."/>
            <person name="Xiao X.J."/>
            <person name="Hsiao Y.Y."/>
            <person name="Wu W.L."/>
            <person name="Chen Y.Y."/>
            <person name="Mitsuda N."/>
            <person name="Ohme-Takagi M."/>
            <person name="Luo Y.B."/>
            <person name="Van de Peer Y."/>
            <person name="Liu Z.J."/>
        </authorList>
    </citation>
    <scope>NUCLEOTIDE SEQUENCE [LARGE SCALE GENOMIC DNA]</scope>
    <source>
        <tissue evidence="1">The whole plant</tissue>
    </source>
</reference>
<sequence length="286" mass="30718">MEVINDFSRVLETLVGPMGSDPVGGLVHVDIGEVGNALDTPAHLSVYSSDGFDPVDNNVVTPLIEVPIFFMSRDALFAHLIGKSRDYEVRTPDVVLHPDTNNMSPRAFTLYRAARRPDPVRNPVLLCLGIASYKGVRMDNVVSCGANDLVQALGPTNADVGQDAGLSVEATNLVAPVSPLNDLVNVEEVVAHLVNVVLVIARFFLVAGGVGTSLVQGNFDVVTSEMFNSPIHTLVDYVGIDEVELPLVDVPIFVISNDDVKPLDSFRALAFFTVERAILNYSSCSA</sequence>
<name>A0A2I0XBN1_9ASPA</name>
<dbReference type="AlphaFoldDB" id="A0A2I0XBN1"/>
<organism evidence="1 2">
    <name type="scientific">Dendrobium catenatum</name>
    <dbReference type="NCBI Taxonomy" id="906689"/>
    <lineage>
        <taxon>Eukaryota</taxon>
        <taxon>Viridiplantae</taxon>
        <taxon>Streptophyta</taxon>
        <taxon>Embryophyta</taxon>
        <taxon>Tracheophyta</taxon>
        <taxon>Spermatophyta</taxon>
        <taxon>Magnoliopsida</taxon>
        <taxon>Liliopsida</taxon>
        <taxon>Asparagales</taxon>
        <taxon>Orchidaceae</taxon>
        <taxon>Epidendroideae</taxon>
        <taxon>Malaxideae</taxon>
        <taxon>Dendrobiinae</taxon>
        <taxon>Dendrobium</taxon>
    </lineage>
</organism>
<accession>A0A2I0XBN1</accession>